<gene>
    <name evidence="4" type="ORF">ZIOFF_043899</name>
</gene>
<dbReference type="PANTHER" id="PTHR46741:SF2">
    <property type="entry name" value="RIBOSOMAL PROTEIN L34AE"/>
    <property type="match status" value="1"/>
</dbReference>
<feature type="coiled-coil region" evidence="1">
    <location>
        <begin position="448"/>
        <end position="505"/>
    </location>
</feature>
<feature type="region of interest" description="Disordered" evidence="2">
    <location>
        <begin position="84"/>
        <end position="109"/>
    </location>
</feature>
<evidence type="ECO:0000256" key="3">
    <source>
        <dbReference type="SAM" id="Phobius"/>
    </source>
</evidence>
<dbReference type="Proteomes" id="UP000734854">
    <property type="component" value="Unassembled WGS sequence"/>
</dbReference>
<evidence type="ECO:0000313" key="4">
    <source>
        <dbReference type="EMBL" id="KAG6496051.1"/>
    </source>
</evidence>
<feature type="compositionally biased region" description="Basic and acidic residues" evidence="2">
    <location>
        <begin position="161"/>
        <end position="189"/>
    </location>
</feature>
<name>A0A8J5FY54_ZINOF</name>
<feature type="compositionally biased region" description="Basic and acidic residues" evidence="2">
    <location>
        <begin position="362"/>
        <end position="374"/>
    </location>
</feature>
<keyword evidence="5" id="KW-1185">Reference proteome</keyword>
<keyword evidence="1" id="KW-0175">Coiled coil</keyword>
<keyword evidence="3" id="KW-0472">Membrane</keyword>
<organism evidence="4 5">
    <name type="scientific">Zingiber officinale</name>
    <name type="common">Ginger</name>
    <name type="synonym">Amomum zingiber</name>
    <dbReference type="NCBI Taxonomy" id="94328"/>
    <lineage>
        <taxon>Eukaryota</taxon>
        <taxon>Viridiplantae</taxon>
        <taxon>Streptophyta</taxon>
        <taxon>Embryophyta</taxon>
        <taxon>Tracheophyta</taxon>
        <taxon>Spermatophyta</taxon>
        <taxon>Magnoliopsida</taxon>
        <taxon>Liliopsida</taxon>
        <taxon>Zingiberales</taxon>
        <taxon>Zingiberaceae</taxon>
        <taxon>Zingiber</taxon>
    </lineage>
</organism>
<reference evidence="4 5" key="1">
    <citation type="submission" date="2020-08" db="EMBL/GenBank/DDBJ databases">
        <title>Plant Genome Project.</title>
        <authorList>
            <person name="Zhang R.-G."/>
        </authorList>
    </citation>
    <scope>NUCLEOTIDE SEQUENCE [LARGE SCALE GENOMIC DNA]</scope>
    <source>
        <tissue evidence="4">Rhizome</tissue>
    </source>
</reference>
<dbReference type="AlphaFoldDB" id="A0A8J5FY54"/>
<dbReference type="InterPro" id="IPR012870">
    <property type="entry name" value="DUF1666"/>
</dbReference>
<keyword evidence="3" id="KW-0812">Transmembrane</keyword>
<proteinExistence type="predicted"/>
<sequence>MEFQKVSNKAMEIFADFFWFIFTSSLIWAISFAAMHFLRPKKGSDSQSAIDLRRKDDEANNEEEEEPPTLCFKFQYQFSDQQQQLIKQQAVDGEPTPPPPPSPNARIHNYSFLSGKDFTGFVEQPPAPKTYRVFQDSCRDPPDHASFSSLSLKGFPRRRRSSTDRRQGQIDAAGEKFPADKSTKSDSLRRTSSVSPKYFRRRSSSVKADNFADEVDHGDIYIHPKFSGFNSEAESISDADSVKAESFVSSKASRKPYASNRANLSVEFGRVYRGRFMFNEFAGLDSDTESFSASDGYSVKELIVDSDSNGLVSDTDSSDDHEHKANSARYSGKFLEAIKRVEKLQSQLTHSYDAESVAPNEEFSKQTMSKENEPDGKLVCDEKVMNQGPDESKGVLKCEESTPPNLNDNGEVNQNTRKGYDDTSSTGDTVSEASSGFDLSPHPLLETISRTDEELDGLEKELKKEKEVPLVDELDDDEYDELESLWEHEDLIEQLKIELKRVRAAGLPSISEESVAPKIVEDLKPWKIGKIQQEDPIEELHKFHKIYRERMWKLDILNYQKMNTIGFLNLKDHVHSKGPQKSVIPAIKSVLLQNLWSCNFQMDVDPSDKLIKEVKNDLELVVVAQTCLSWEFLRWQYEKSRELPEFDHQYNHVADEFQQFQALLQRFIEDEPFQGPRLPNYLKSRSLVKNLLQVPVIREDTMKEKMEDESKGNFIVTIETLEDIMEESIRIFWEFVKADKDETPGFLKMLIGSHAELEDLADSKLMSEIQIKLEKKEKRLKDILRTGNCLVKKFKKPKEDRSNQDLFFSQVDLKLVARVLRMSKITTHQLVWCDAKLSNIWFVEAKVYREPSFLLFPC</sequence>
<feature type="region of interest" description="Disordered" evidence="2">
    <location>
        <begin position="353"/>
        <end position="374"/>
    </location>
</feature>
<feature type="transmembrane region" description="Helical" evidence="3">
    <location>
        <begin position="17"/>
        <end position="38"/>
    </location>
</feature>
<accession>A0A8J5FY54</accession>
<evidence type="ECO:0000256" key="2">
    <source>
        <dbReference type="SAM" id="MobiDB-lite"/>
    </source>
</evidence>
<dbReference type="Pfam" id="PF07891">
    <property type="entry name" value="DUF1666"/>
    <property type="match status" value="1"/>
</dbReference>
<feature type="region of interest" description="Disordered" evidence="2">
    <location>
        <begin position="144"/>
        <end position="196"/>
    </location>
</feature>
<evidence type="ECO:0000313" key="5">
    <source>
        <dbReference type="Proteomes" id="UP000734854"/>
    </source>
</evidence>
<comment type="caution">
    <text evidence="4">The sequence shown here is derived from an EMBL/GenBank/DDBJ whole genome shotgun (WGS) entry which is preliminary data.</text>
</comment>
<feature type="region of interest" description="Disordered" evidence="2">
    <location>
        <begin position="43"/>
        <end position="67"/>
    </location>
</feature>
<keyword evidence="3" id="KW-1133">Transmembrane helix</keyword>
<evidence type="ECO:0000256" key="1">
    <source>
        <dbReference type="SAM" id="Coils"/>
    </source>
</evidence>
<feature type="compositionally biased region" description="Polar residues" evidence="2">
    <location>
        <begin position="402"/>
        <end position="434"/>
    </location>
</feature>
<feature type="region of interest" description="Disordered" evidence="2">
    <location>
        <begin position="400"/>
        <end position="443"/>
    </location>
</feature>
<dbReference type="EMBL" id="JACMSC010000012">
    <property type="protein sequence ID" value="KAG6496051.1"/>
    <property type="molecule type" value="Genomic_DNA"/>
</dbReference>
<dbReference type="OrthoDB" id="772197at2759"/>
<protein>
    <submittedName>
        <fullName evidence="4">Uncharacterized protein</fullName>
    </submittedName>
</protein>
<dbReference type="PANTHER" id="PTHR46741">
    <property type="entry name" value="OS09G0413600 PROTEIN"/>
    <property type="match status" value="1"/>
</dbReference>